<dbReference type="PANTHER" id="PTHR19848:SF8">
    <property type="entry name" value="F-BOX AND WD REPEAT DOMAIN CONTAINING 7"/>
    <property type="match status" value="1"/>
</dbReference>
<evidence type="ECO:0000313" key="5">
    <source>
        <dbReference type="Proteomes" id="UP000076925"/>
    </source>
</evidence>
<evidence type="ECO:0000256" key="3">
    <source>
        <dbReference type="PROSITE-ProRule" id="PRU00221"/>
    </source>
</evidence>
<dbReference type="EMBL" id="ANNX02000026">
    <property type="protein sequence ID" value="KYC40905.1"/>
    <property type="molecule type" value="Genomic_DNA"/>
</dbReference>
<feature type="repeat" description="WD" evidence="3">
    <location>
        <begin position="12"/>
        <end position="53"/>
    </location>
</feature>
<dbReference type="InterPro" id="IPR036322">
    <property type="entry name" value="WD40_repeat_dom_sf"/>
</dbReference>
<dbReference type="Gene3D" id="2.130.10.10">
    <property type="entry name" value="YVTN repeat-like/Quinoprotein amine dehydrogenase"/>
    <property type="match status" value="1"/>
</dbReference>
<reference evidence="4 5" key="1">
    <citation type="journal article" date="2013" name="Genome Biol. Evol.">
        <title>Genomes of Stigonematalean cyanobacteria (subsection V) and the evolution of oxygenic photosynthesis from prokaryotes to plastids.</title>
        <authorList>
            <person name="Dagan T."/>
            <person name="Roettger M."/>
            <person name="Stucken K."/>
            <person name="Landan G."/>
            <person name="Koch R."/>
            <person name="Major P."/>
            <person name="Gould S.B."/>
            <person name="Goremykin V.V."/>
            <person name="Rippka R."/>
            <person name="Tandeau de Marsac N."/>
            <person name="Gugger M."/>
            <person name="Lockhart P.J."/>
            <person name="Allen J.F."/>
            <person name="Brune I."/>
            <person name="Maus I."/>
            <person name="Puhler A."/>
            <person name="Martin W.F."/>
        </authorList>
    </citation>
    <scope>NUCLEOTIDE SEQUENCE [LARGE SCALE GENOMIC DNA]</scope>
    <source>
        <strain evidence="4 5">PCC 7110</strain>
    </source>
</reference>
<keyword evidence="2" id="KW-0677">Repeat</keyword>
<keyword evidence="1 3" id="KW-0853">WD repeat</keyword>
<dbReference type="PANTHER" id="PTHR19848">
    <property type="entry name" value="WD40 REPEAT PROTEIN"/>
    <property type="match status" value="1"/>
</dbReference>
<comment type="caution">
    <text evidence="4">The sequence shown here is derived from an EMBL/GenBank/DDBJ whole genome shotgun (WGS) entry which is preliminary data.</text>
</comment>
<feature type="repeat" description="WD" evidence="3">
    <location>
        <begin position="54"/>
        <end position="95"/>
    </location>
</feature>
<dbReference type="STRING" id="128403.WA1_25145"/>
<dbReference type="PROSITE" id="PS50082">
    <property type="entry name" value="WD_REPEATS_2"/>
    <property type="match status" value="2"/>
</dbReference>
<evidence type="ECO:0000256" key="1">
    <source>
        <dbReference type="ARBA" id="ARBA00022574"/>
    </source>
</evidence>
<name>A0A139X8C3_9CYAN</name>
<dbReference type="SMART" id="SM00320">
    <property type="entry name" value="WD40"/>
    <property type="match status" value="2"/>
</dbReference>
<dbReference type="AlphaFoldDB" id="A0A139X8C3"/>
<evidence type="ECO:0000256" key="2">
    <source>
        <dbReference type="ARBA" id="ARBA00022737"/>
    </source>
</evidence>
<dbReference type="PROSITE" id="PS50294">
    <property type="entry name" value="WD_REPEATS_REGION"/>
    <property type="match status" value="2"/>
</dbReference>
<evidence type="ECO:0000313" key="4">
    <source>
        <dbReference type="EMBL" id="KYC40905.1"/>
    </source>
</evidence>
<dbReference type="PROSITE" id="PS00678">
    <property type="entry name" value="WD_REPEATS_1"/>
    <property type="match status" value="2"/>
</dbReference>
<dbReference type="InterPro" id="IPR001680">
    <property type="entry name" value="WD40_rpt"/>
</dbReference>
<dbReference type="SUPFAM" id="SSF50978">
    <property type="entry name" value="WD40 repeat-like"/>
    <property type="match status" value="1"/>
</dbReference>
<dbReference type="InterPro" id="IPR015943">
    <property type="entry name" value="WD40/YVTN_repeat-like_dom_sf"/>
</dbReference>
<proteinExistence type="predicted"/>
<dbReference type="Proteomes" id="UP000076925">
    <property type="component" value="Unassembled WGS sequence"/>
</dbReference>
<protein>
    <submittedName>
        <fullName evidence="4">Uncharacterized protein</fullName>
    </submittedName>
</protein>
<accession>A0A139X8C3</accession>
<dbReference type="Pfam" id="PF00400">
    <property type="entry name" value="WD40"/>
    <property type="match status" value="2"/>
</dbReference>
<sequence length="147" mass="16133">MGFNTGQCLKTLQEHNSWVSSVAFNPESNILASGSHDQTVKLWDVNTGQCLKTLQGHTSWISSVAFSPQGDSLTSTSLDETIKLWNIKTGECLKTMRSDRPYEGMNITGTTGLTEVTIATLKALGAVEGVAQSRDNVSWQQYNSIFW</sequence>
<dbReference type="InterPro" id="IPR019775">
    <property type="entry name" value="WD40_repeat_CS"/>
</dbReference>
<organism evidence="4 5">
    <name type="scientific">Scytonema hofmannii PCC 7110</name>
    <dbReference type="NCBI Taxonomy" id="128403"/>
    <lineage>
        <taxon>Bacteria</taxon>
        <taxon>Bacillati</taxon>
        <taxon>Cyanobacteriota</taxon>
        <taxon>Cyanophyceae</taxon>
        <taxon>Nostocales</taxon>
        <taxon>Scytonemataceae</taxon>
        <taxon>Scytonema</taxon>
    </lineage>
</organism>
<gene>
    <name evidence="4" type="ORF">WA1_25145</name>
</gene>
<keyword evidence="5" id="KW-1185">Reference proteome</keyword>